<dbReference type="InterPro" id="IPR023393">
    <property type="entry name" value="START-like_dom_sf"/>
</dbReference>
<sequence length="147" mass="16165">MAVKGTREFDVAATPAAIIDALADIEDLPTWSGPHRAAKVESRYPDGRPDLVRSQVKIVGITDNQVTEYTWDGDKSMGWKLVESSQQAKQVGSYQLTPSAKGTHIVFDLEIALKIPLPGFLQRQILNIAMDTASKDLSKFVQRRAVA</sequence>
<dbReference type="RefSeq" id="WP_169593653.1">
    <property type="nucleotide sequence ID" value="NZ_VCQU01000013.1"/>
</dbReference>
<reference evidence="1 2" key="2">
    <citation type="submission" date="2020-06" db="EMBL/GenBank/DDBJ databases">
        <title>Antribacter stalactiti gen. nov., sp. nov., a new member of the family Nacardiaceae isolated from a cave.</title>
        <authorList>
            <person name="Kim I.S."/>
        </authorList>
    </citation>
    <scope>NUCLEOTIDE SEQUENCE [LARGE SCALE GENOMIC DNA]</scope>
    <source>
        <strain evidence="1 2">YC2-7</strain>
    </source>
</reference>
<reference evidence="1 2" key="1">
    <citation type="submission" date="2019-05" db="EMBL/GenBank/DDBJ databases">
        <authorList>
            <person name="Lee S.D."/>
        </authorList>
    </citation>
    <scope>NUCLEOTIDE SEQUENCE [LARGE SCALE GENOMIC DNA]</scope>
    <source>
        <strain evidence="1 2">YC2-7</strain>
    </source>
</reference>
<dbReference type="AlphaFoldDB" id="A0A848KM05"/>
<evidence type="ECO:0000313" key="2">
    <source>
        <dbReference type="Proteomes" id="UP000535543"/>
    </source>
</evidence>
<comment type="caution">
    <text evidence="1">The sequence shown here is derived from an EMBL/GenBank/DDBJ whole genome shotgun (WGS) entry which is preliminary data.</text>
</comment>
<keyword evidence="2" id="KW-1185">Reference proteome</keyword>
<name>A0A848KM05_9NOCA</name>
<dbReference type="PANTHER" id="PTHR39683:SF4">
    <property type="entry name" value="COENZYME Q-BINDING PROTEIN COQ10 START DOMAIN-CONTAINING PROTEIN"/>
    <property type="match status" value="1"/>
</dbReference>
<dbReference type="CDD" id="cd07819">
    <property type="entry name" value="SRPBCC_2"/>
    <property type="match status" value="1"/>
</dbReference>
<dbReference type="Pfam" id="PF10604">
    <property type="entry name" value="Polyketide_cyc2"/>
    <property type="match status" value="1"/>
</dbReference>
<dbReference type="PANTHER" id="PTHR39683">
    <property type="entry name" value="CONSERVED PROTEIN TB16.3"/>
    <property type="match status" value="1"/>
</dbReference>
<dbReference type="Proteomes" id="UP000535543">
    <property type="component" value="Unassembled WGS sequence"/>
</dbReference>
<dbReference type="SUPFAM" id="SSF55961">
    <property type="entry name" value="Bet v1-like"/>
    <property type="match status" value="1"/>
</dbReference>
<gene>
    <name evidence="1" type="ORF">FGL95_28010</name>
</gene>
<proteinExistence type="predicted"/>
<dbReference type="Gene3D" id="3.30.530.20">
    <property type="match status" value="1"/>
</dbReference>
<accession>A0A848KM05</accession>
<dbReference type="InterPro" id="IPR019587">
    <property type="entry name" value="Polyketide_cyclase/dehydratase"/>
</dbReference>
<organism evidence="1 2">
    <name type="scientific">Antrihabitans stalactiti</name>
    <dbReference type="NCBI Taxonomy" id="2584121"/>
    <lineage>
        <taxon>Bacteria</taxon>
        <taxon>Bacillati</taxon>
        <taxon>Actinomycetota</taxon>
        <taxon>Actinomycetes</taxon>
        <taxon>Mycobacteriales</taxon>
        <taxon>Nocardiaceae</taxon>
        <taxon>Antrihabitans</taxon>
    </lineage>
</organism>
<evidence type="ECO:0000313" key="1">
    <source>
        <dbReference type="EMBL" id="NMN98886.1"/>
    </source>
</evidence>
<dbReference type="EMBL" id="VCQU01000013">
    <property type="protein sequence ID" value="NMN98886.1"/>
    <property type="molecule type" value="Genomic_DNA"/>
</dbReference>
<protein>
    <submittedName>
        <fullName evidence="1">SRPBCC family protein</fullName>
    </submittedName>
</protein>